<evidence type="ECO:0000256" key="5">
    <source>
        <dbReference type="RuleBase" id="RU000492"/>
    </source>
</evidence>
<keyword evidence="2 5" id="KW-0378">Hydrolase</keyword>
<keyword evidence="4 5" id="KW-0067">ATP-binding</keyword>
<dbReference type="GO" id="GO:0005524">
    <property type="term" value="F:ATP binding"/>
    <property type="evidence" value="ECO:0007669"/>
    <property type="project" value="UniProtKB-KW"/>
</dbReference>
<feature type="domain" description="Helicase C-terminal" evidence="8">
    <location>
        <begin position="325"/>
        <end position="470"/>
    </location>
</feature>
<dbReference type="PANTHER" id="PTHR47959:SF24">
    <property type="entry name" value="ATP-DEPENDENT RNA HELICASE"/>
    <property type="match status" value="1"/>
</dbReference>
<sequence>MYEPKTLKGDQESVSQESATSDQKKEISSFIKSKWTLDKDIDQPLDIFPKRRCLTVSKEESQKTLNDSDSVETHDNAVISHKNLFSKLGVPNWLNELASSLHINTPTEIQTLCLPPSFQGKNVIGCAPTGTGKTICFCWPILIALANEPFGIFGLVLTASRELATQIAEQFKLFGIPINASVCVCVGGTDIVQQGIELENRPHIVIGTPGRVADQITVAGKNIADAFSSVKYLVFDEADRILSTNFEKELKCIINCLPTTANGRITHLYSATITDAINALAKSISDTKFEIFDVTKDSGNVFLGLLLEHKYLYLPEHVHLAYIVYLFQTKLLTNERSQGIIFTGTRNRCQLIAQTLELLKFKATCVHSMMKQRTRNACLSKFRSGAARILVATDLISRGIDVPDVDFVINYDFPNTGNDYVHRVGRTARRKQEGIAISLVDPRDISRVKLVEEAIGIKLEKLDVDDTAASKLLNKVSTAMQKSLLFLKGINFKLPE</sequence>
<feature type="compositionally biased region" description="Basic and acidic residues" evidence="6">
    <location>
        <begin position="1"/>
        <end position="11"/>
    </location>
</feature>
<keyword evidence="10" id="KW-1185">Reference proteome</keyword>
<comment type="similarity">
    <text evidence="5">Belongs to the DEAD box helicase family.</text>
</comment>
<dbReference type="InterPro" id="IPR000629">
    <property type="entry name" value="RNA-helicase_DEAD-box_CS"/>
</dbReference>
<organism evidence="9 10">
    <name type="scientific">Babesia duncani</name>
    <dbReference type="NCBI Taxonomy" id="323732"/>
    <lineage>
        <taxon>Eukaryota</taxon>
        <taxon>Sar</taxon>
        <taxon>Alveolata</taxon>
        <taxon>Apicomplexa</taxon>
        <taxon>Aconoidasida</taxon>
        <taxon>Piroplasmida</taxon>
        <taxon>Babesiidae</taxon>
        <taxon>Babesia</taxon>
    </lineage>
</organism>
<dbReference type="EMBL" id="JALLKP010000002">
    <property type="protein sequence ID" value="KAK2196592.1"/>
    <property type="molecule type" value="Genomic_DNA"/>
</dbReference>
<evidence type="ECO:0000313" key="10">
    <source>
        <dbReference type="Proteomes" id="UP001214638"/>
    </source>
</evidence>
<dbReference type="PROSITE" id="PS51194">
    <property type="entry name" value="HELICASE_CTER"/>
    <property type="match status" value="1"/>
</dbReference>
<dbReference type="GO" id="GO:0003676">
    <property type="term" value="F:nucleic acid binding"/>
    <property type="evidence" value="ECO:0007669"/>
    <property type="project" value="InterPro"/>
</dbReference>
<keyword evidence="3 5" id="KW-0347">Helicase</keyword>
<dbReference type="InterPro" id="IPR014001">
    <property type="entry name" value="Helicase_ATP-bd"/>
</dbReference>
<dbReference type="InterPro" id="IPR011545">
    <property type="entry name" value="DEAD/DEAH_box_helicase_dom"/>
</dbReference>
<dbReference type="Proteomes" id="UP001214638">
    <property type="component" value="Unassembled WGS sequence"/>
</dbReference>
<dbReference type="InterPro" id="IPR001650">
    <property type="entry name" value="Helicase_C-like"/>
</dbReference>
<dbReference type="GO" id="GO:0003724">
    <property type="term" value="F:RNA helicase activity"/>
    <property type="evidence" value="ECO:0007669"/>
    <property type="project" value="TreeGrafter"/>
</dbReference>
<evidence type="ECO:0000259" key="8">
    <source>
        <dbReference type="PROSITE" id="PS51194"/>
    </source>
</evidence>
<evidence type="ECO:0000256" key="3">
    <source>
        <dbReference type="ARBA" id="ARBA00022806"/>
    </source>
</evidence>
<dbReference type="Pfam" id="PF00270">
    <property type="entry name" value="DEAD"/>
    <property type="match status" value="1"/>
</dbReference>
<dbReference type="PROSITE" id="PS51192">
    <property type="entry name" value="HELICASE_ATP_BIND_1"/>
    <property type="match status" value="1"/>
</dbReference>
<dbReference type="KEGG" id="bdw:94336137"/>
<comment type="caution">
    <text evidence="9">The sequence shown here is derived from an EMBL/GenBank/DDBJ whole genome shotgun (WGS) entry which is preliminary data.</text>
</comment>
<dbReference type="AlphaFoldDB" id="A0AAD9PLD3"/>
<dbReference type="RefSeq" id="XP_067803434.1">
    <property type="nucleotide sequence ID" value="XM_067946870.1"/>
</dbReference>
<evidence type="ECO:0000256" key="4">
    <source>
        <dbReference type="ARBA" id="ARBA00022840"/>
    </source>
</evidence>
<dbReference type="InterPro" id="IPR027417">
    <property type="entry name" value="P-loop_NTPase"/>
</dbReference>
<dbReference type="SMART" id="SM00490">
    <property type="entry name" value="HELICc"/>
    <property type="match status" value="1"/>
</dbReference>
<feature type="domain" description="Helicase ATP-binding" evidence="7">
    <location>
        <begin position="114"/>
        <end position="291"/>
    </location>
</feature>
<keyword evidence="1 5" id="KW-0547">Nucleotide-binding</keyword>
<evidence type="ECO:0000256" key="6">
    <source>
        <dbReference type="SAM" id="MobiDB-lite"/>
    </source>
</evidence>
<evidence type="ECO:0000313" key="9">
    <source>
        <dbReference type="EMBL" id="KAK2196592.1"/>
    </source>
</evidence>
<dbReference type="Pfam" id="PF00271">
    <property type="entry name" value="Helicase_C"/>
    <property type="match status" value="1"/>
</dbReference>
<dbReference type="CDD" id="cd18787">
    <property type="entry name" value="SF2_C_DEAD"/>
    <property type="match status" value="1"/>
</dbReference>
<dbReference type="Gene3D" id="3.40.50.300">
    <property type="entry name" value="P-loop containing nucleotide triphosphate hydrolases"/>
    <property type="match status" value="2"/>
</dbReference>
<dbReference type="PROSITE" id="PS00039">
    <property type="entry name" value="DEAD_ATP_HELICASE"/>
    <property type="match status" value="1"/>
</dbReference>
<reference evidence="9" key="1">
    <citation type="journal article" date="2023" name="Nat. Microbiol.">
        <title>Babesia duncani multi-omics identifies virulence factors and drug targets.</title>
        <authorList>
            <person name="Singh P."/>
            <person name="Lonardi S."/>
            <person name="Liang Q."/>
            <person name="Vydyam P."/>
            <person name="Khabirova E."/>
            <person name="Fang T."/>
            <person name="Gihaz S."/>
            <person name="Thekkiniath J."/>
            <person name="Munshi M."/>
            <person name="Abel S."/>
            <person name="Ciampossin L."/>
            <person name="Batugedara G."/>
            <person name="Gupta M."/>
            <person name="Lu X.M."/>
            <person name="Lenz T."/>
            <person name="Chakravarty S."/>
            <person name="Cornillot E."/>
            <person name="Hu Y."/>
            <person name="Ma W."/>
            <person name="Gonzalez L.M."/>
            <person name="Sanchez S."/>
            <person name="Estrada K."/>
            <person name="Sanchez-Flores A."/>
            <person name="Montero E."/>
            <person name="Harb O.S."/>
            <person name="Le Roch K.G."/>
            <person name="Mamoun C.B."/>
        </authorList>
    </citation>
    <scope>NUCLEOTIDE SEQUENCE</scope>
    <source>
        <strain evidence="9">WA1</strain>
    </source>
</reference>
<evidence type="ECO:0000256" key="2">
    <source>
        <dbReference type="ARBA" id="ARBA00022801"/>
    </source>
</evidence>
<proteinExistence type="inferred from homology"/>
<dbReference type="GO" id="GO:0016787">
    <property type="term" value="F:hydrolase activity"/>
    <property type="evidence" value="ECO:0007669"/>
    <property type="project" value="UniProtKB-KW"/>
</dbReference>
<dbReference type="GO" id="GO:0005829">
    <property type="term" value="C:cytosol"/>
    <property type="evidence" value="ECO:0007669"/>
    <property type="project" value="TreeGrafter"/>
</dbReference>
<evidence type="ECO:0000259" key="7">
    <source>
        <dbReference type="PROSITE" id="PS51192"/>
    </source>
</evidence>
<evidence type="ECO:0000256" key="1">
    <source>
        <dbReference type="ARBA" id="ARBA00022741"/>
    </source>
</evidence>
<feature type="region of interest" description="Disordered" evidence="6">
    <location>
        <begin position="1"/>
        <end position="25"/>
    </location>
</feature>
<dbReference type="SMART" id="SM00487">
    <property type="entry name" value="DEXDc"/>
    <property type="match status" value="1"/>
</dbReference>
<gene>
    <name evidence="9" type="ORF">BdWA1_001839</name>
</gene>
<dbReference type="SUPFAM" id="SSF52540">
    <property type="entry name" value="P-loop containing nucleoside triphosphate hydrolases"/>
    <property type="match status" value="1"/>
</dbReference>
<dbReference type="InterPro" id="IPR050079">
    <property type="entry name" value="DEAD_box_RNA_helicase"/>
</dbReference>
<dbReference type="PANTHER" id="PTHR47959">
    <property type="entry name" value="ATP-DEPENDENT RNA HELICASE RHLE-RELATED"/>
    <property type="match status" value="1"/>
</dbReference>
<accession>A0AAD9PLD3</accession>
<protein>
    <submittedName>
        <fullName evidence="9">Bifunctional P-loop containing nucleoside triphosphate hydrolase/Helicase superfamily 1-2</fullName>
    </submittedName>
</protein>
<name>A0AAD9PLD3_9APIC</name>
<feature type="compositionally biased region" description="Polar residues" evidence="6">
    <location>
        <begin position="12"/>
        <end position="21"/>
    </location>
</feature>
<dbReference type="GeneID" id="94336137"/>